<keyword evidence="1" id="KW-0812">Transmembrane</keyword>
<proteinExistence type="predicted"/>
<accession>A0ABV9T3Y9</accession>
<evidence type="ECO:0000256" key="1">
    <source>
        <dbReference type="SAM" id="Phobius"/>
    </source>
</evidence>
<organism evidence="3 4">
    <name type="scientific">Negadavirga shengliensis</name>
    <dbReference type="NCBI Taxonomy" id="1389218"/>
    <lineage>
        <taxon>Bacteria</taxon>
        <taxon>Pseudomonadati</taxon>
        <taxon>Bacteroidota</taxon>
        <taxon>Cytophagia</taxon>
        <taxon>Cytophagales</taxon>
        <taxon>Cyclobacteriaceae</taxon>
        <taxon>Negadavirga</taxon>
    </lineage>
</organism>
<feature type="transmembrane region" description="Helical" evidence="1">
    <location>
        <begin position="12"/>
        <end position="29"/>
    </location>
</feature>
<dbReference type="EMBL" id="JBHSJJ010000010">
    <property type="protein sequence ID" value="MFC4873438.1"/>
    <property type="molecule type" value="Genomic_DNA"/>
</dbReference>
<comment type="caution">
    <text evidence="3">The sequence shown here is derived from an EMBL/GenBank/DDBJ whole genome shotgun (WGS) entry which is preliminary data.</text>
</comment>
<dbReference type="RefSeq" id="WP_377066295.1">
    <property type="nucleotide sequence ID" value="NZ_JBHSJJ010000010.1"/>
</dbReference>
<keyword evidence="4" id="KW-1185">Reference proteome</keyword>
<sequence>MKTLNITENKYIWVAFIIILFVGMVFSPAEAQQRDDEEEVQEIIIHTRPLQRVGNTFESTLLIDNQTTLVPLRKTFQFDIQHRFGTVQNGYSDFYGLYAPSNIRMGFGYTPIDNLMVGFGFTKYRLLWDFNVKYALLKETGKNPFPVGVTYFGNVAVDTRSSNNFTSGSDRLTYFHQLMVAKKVTRDFSIQGSLNLSHFNAVEAFVDPEGDVQANMKNDHFSASVLARYKISDAFAFIGNFDQPITRHYANNPQPNISMGVELATPLHAFQVFVGNYDHLVPQYNNVFNRNKFGDGAILIGFNITRLIDTQEENVREMMFKRKR</sequence>
<reference evidence="4" key="1">
    <citation type="journal article" date="2019" name="Int. J. Syst. Evol. Microbiol.">
        <title>The Global Catalogue of Microorganisms (GCM) 10K type strain sequencing project: providing services to taxonomists for standard genome sequencing and annotation.</title>
        <authorList>
            <consortium name="The Broad Institute Genomics Platform"/>
            <consortium name="The Broad Institute Genome Sequencing Center for Infectious Disease"/>
            <person name="Wu L."/>
            <person name="Ma J."/>
        </authorList>
    </citation>
    <scope>NUCLEOTIDE SEQUENCE [LARGE SCALE GENOMIC DNA]</scope>
    <source>
        <strain evidence="4">CGMCC 4.7466</strain>
    </source>
</reference>
<dbReference type="Pfam" id="PF19089">
    <property type="entry name" value="DUF5777"/>
    <property type="match status" value="1"/>
</dbReference>
<feature type="domain" description="DUF5777" evidence="2">
    <location>
        <begin position="57"/>
        <end position="307"/>
    </location>
</feature>
<evidence type="ECO:0000313" key="3">
    <source>
        <dbReference type="EMBL" id="MFC4873438.1"/>
    </source>
</evidence>
<name>A0ABV9T3Y9_9BACT</name>
<dbReference type="Proteomes" id="UP001595818">
    <property type="component" value="Unassembled WGS sequence"/>
</dbReference>
<keyword evidence="1" id="KW-0472">Membrane</keyword>
<evidence type="ECO:0000259" key="2">
    <source>
        <dbReference type="Pfam" id="PF19089"/>
    </source>
</evidence>
<protein>
    <submittedName>
        <fullName evidence="3">DUF5777 family beta-barrel protein</fullName>
    </submittedName>
</protein>
<keyword evidence="1" id="KW-1133">Transmembrane helix</keyword>
<dbReference type="InterPro" id="IPR045916">
    <property type="entry name" value="DUF5777"/>
</dbReference>
<gene>
    <name evidence="3" type="ORF">ACFPFU_17180</name>
</gene>
<evidence type="ECO:0000313" key="4">
    <source>
        <dbReference type="Proteomes" id="UP001595818"/>
    </source>
</evidence>